<dbReference type="EC" id="2.7.1.35" evidence="1"/>
<dbReference type="InterPro" id="IPR004625">
    <property type="entry name" value="PyrdxlKinase"/>
</dbReference>
<reference evidence="7 8" key="1">
    <citation type="submission" date="2014-11" db="EMBL/GenBank/DDBJ databases">
        <authorList>
            <person name="Urmite Genomes Urmite Genomes"/>
        </authorList>
    </citation>
    <scope>NUCLEOTIDE SEQUENCE [LARGE SCALE GENOMIC DNA]</scope>
    <source>
        <strain evidence="7 8">Oc5</strain>
    </source>
</reference>
<evidence type="ECO:0000313" key="7">
    <source>
        <dbReference type="EMBL" id="CEI82010.1"/>
    </source>
</evidence>
<dbReference type="GO" id="GO:0009443">
    <property type="term" value="P:pyridoxal 5'-phosphate salvage"/>
    <property type="evidence" value="ECO:0007669"/>
    <property type="project" value="InterPro"/>
</dbReference>
<keyword evidence="5" id="KW-0067">ATP-binding</keyword>
<dbReference type="Pfam" id="PF08543">
    <property type="entry name" value="Phos_pyr_kin"/>
    <property type="match status" value="1"/>
</dbReference>
<keyword evidence="3" id="KW-0547">Nucleotide-binding</keyword>
<dbReference type="AlphaFoldDB" id="A0A0A1M9J7"/>
<organism evidence="7 8">
    <name type="scientific">Oceanobacillus oncorhynchi</name>
    <dbReference type="NCBI Taxonomy" id="545501"/>
    <lineage>
        <taxon>Bacteria</taxon>
        <taxon>Bacillati</taxon>
        <taxon>Bacillota</taxon>
        <taxon>Bacilli</taxon>
        <taxon>Bacillales</taxon>
        <taxon>Bacillaceae</taxon>
        <taxon>Oceanobacillus</taxon>
    </lineage>
</organism>
<name>A0A0A1M9J7_9BACI</name>
<proteinExistence type="predicted"/>
<dbReference type="RefSeq" id="WP_042531538.1">
    <property type="nucleotide sequence ID" value="NZ_CDGG01000001.1"/>
</dbReference>
<gene>
    <name evidence="7" type="primary">thiD_1</name>
    <name evidence="7" type="ORF">BN997_01865</name>
</gene>
<dbReference type="PANTHER" id="PTHR10534:SF2">
    <property type="entry name" value="PYRIDOXAL KINASE"/>
    <property type="match status" value="1"/>
</dbReference>
<evidence type="ECO:0000313" key="8">
    <source>
        <dbReference type="Proteomes" id="UP000040453"/>
    </source>
</evidence>
<dbReference type="PANTHER" id="PTHR10534">
    <property type="entry name" value="PYRIDOXAL KINASE"/>
    <property type="match status" value="1"/>
</dbReference>
<keyword evidence="4 7" id="KW-0418">Kinase</keyword>
<evidence type="ECO:0000256" key="2">
    <source>
        <dbReference type="ARBA" id="ARBA00022679"/>
    </source>
</evidence>
<evidence type="ECO:0000256" key="4">
    <source>
        <dbReference type="ARBA" id="ARBA00022777"/>
    </source>
</evidence>
<dbReference type="GO" id="GO:0005829">
    <property type="term" value="C:cytosol"/>
    <property type="evidence" value="ECO:0007669"/>
    <property type="project" value="TreeGrafter"/>
</dbReference>
<dbReference type="GO" id="GO:0005524">
    <property type="term" value="F:ATP binding"/>
    <property type="evidence" value="ECO:0007669"/>
    <property type="project" value="UniProtKB-KW"/>
</dbReference>
<dbReference type="GO" id="GO:0008478">
    <property type="term" value="F:pyridoxal kinase activity"/>
    <property type="evidence" value="ECO:0007669"/>
    <property type="project" value="UniProtKB-EC"/>
</dbReference>
<evidence type="ECO:0000259" key="6">
    <source>
        <dbReference type="Pfam" id="PF08543"/>
    </source>
</evidence>
<dbReference type="NCBIfam" id="NF005491">
    <property type="entry name" value="PRK07105.1"/>
    <property type="match status" value="1"/>
</dbReference>
<dbReference type="SUPFAM" id="SSF53613">
    <property type="entry name" value="Ribokinase-like"/>
    <property type="match status" value="1"/>
</dbReference>
<dbReference type="Proteomes" id="UP000040453">
    <property type="component" value="Unassembled WGS sequence"/>
</dbReference>
<dbReference type="Gene3D" id="3.40.1190.20">
    <property type="match status" value="1"/>
</dbReference>
<evidence type="ECO:0000256" key="1">
    <source>
        <dbReference type="ARBA" id="ARBA00012104"/>
    </source>
</evidence>
<evidence type="ECO:0000256" key="3">
    <source>
        <dbReference type="ARBA" id="ARBA00022741"/>
    </source>
</evidence>
<feature type="domain" description="Pyridoxamine kinase/Phosphomethylpyrimidine kinase" evidence="6">
    <location>
        <begin position="71"/>
        <end position="262"/>
    </location>
</feature>
<dbReference type="STRING" id="545501.BN997_01865"/>
<keyword evidence="8" id="KW-1185">Reference proteome</keyword>
<sequence>MKKVAVLQDLSSFGKCSLTAAIPVLSVMGVQACPLPTAVLSAQTEYPSYFWEDFTSKMNHFTEEWNKLGETFDGIFTGFVTGGEQIKNIFHFLDTFYKKETKLLVDPVMGDDGEVYKIFTGGLLEKMKELVRHADVITPNVTECCLLSGLSYEKLHSYSNGEDYMKALKEAGNNLQQATGAEVIITGVNPPSIDSKEQFIGNLYLDKNKTFYHEMAYNGKSYSGTGDLFASVMMGSMMREDNLENAVQLAVAFLKEAIQDSTEEEVPEIEGVHFEKYLGMLIEKNT</sequence>
<protein>
    <recommendedName>
        <fullName evidence="1">pyridoxal kinase</fullName>
        <ecNumber evidence="1">2.7.1.35</ecNumber>
    </recommendedName>
</protein>
<dbReference type="InterPro" id="IPR013749">
    <property type="entry name" value="PM/HMP-P_kinase-1"/>
</dbReference>
<evidence type="ECO:0000256" key="5">
    <source>
        <dbReference type="ARBA" id="ARBA00022840"/>
    </source>
</evidence>
<accession>A0A0A1M9J7</accession>
<dbReference type="OrthoDB" id="9800808at2"/>
<dbReference type="PROSITE" id="PS51257">
    <property type="entry name" value="PROKAR_LIPOPROTEIN"/>
    <property type="match status" value="1"/>
</dbReference>
<dbReference type="EMBL" id="CDGG01000001">
    <property type="protein sequence ID" value="CEI82010.1"/>
    <property type="molecule type" value="Genomic_DNA"/>
</dbReference>
<keyword evidence="2" id="KW-0808">Transferase</keyword>
<dbReference type="InterPro" id="IPR029056">
    <property type="entry name" value="Ribokinase-like"/>
</dbReference>